<evidence type="ECO:0000313" key="3">
    <source>
        <dbReference type="Proteomes" id="UP001215598"/>
    </source>
</evidence>
<reference evidence="2" key="1">
    <citation type="submission" date="2023-03" db="EMBL/GenBank/DDBJ databases">
        <title>Massive genome expansion in bonnet fungi (Mycena s.s.) driven by repeated elements and novel gene families across ecological guilds.</title>
        <authorList>
            <consortium name="Lawrence Berkeley National Laboratory"/>
            <person name="Harder C.B."/>
            <person name="Miyauchi S."/>
            <person name="Viragh M."/>
            <person name="Kuo A."/>
            <person name="Thoen E."/>
            <person name="Andreopoulos B."/>
            <person name="Lu D."/>
            <person name="Skrede I."/>
            <person name="Drula E."/>
            <person name="Henrissat B."/>
            <person name="Morin E."/>
            <person name="Kohler A."/>
            <person name="Barry K."/>
            <person name="LaButti K."/>
            <person name="Morin E."/>
            <person name="Salamov A."/>
            <person name="Lipzen A."/>
            <person name="Mereny Z."/>
            <person name="Hegedus B."/>
            <person name="Baldrian P."/>
            <person name="Stursova M."/>
            <person name="Weitz H."/>
            <person name="Taylor A."/>
            <person name="Grigoriev I.V."/>
            <person name="Nagy L.G."/>
            <person name="Martin F."/>
            <person name="Kauserud H."/>
        </authorList>
    </citation>
    <scope>NUCLEOTIDE SEQUENCE</scope>
    <source>
        <strain evidence="2">CBHHK182m</strain>
    </source>
</reference>
<evidence type="ECO:0000313" key="2">
    <source>
        <dbReference type="EMBL" id="KAJ7774005.1"/>
    </source>
</evidence>
<sequence>MTAVPAAPNFEDVEAFDLRHRSSLEYIKKLQETCVTTLGIPESIIKATRRSGQLDITEHFYKNTLQRDNALLASSPGINVTTLALWSGDVEEKDWGADGCGEETAPRPDPQYPARRNATDDEADRGCRREDGCHPWIDLLSDTCTFSFSQMSYNYGLGGGADYIRLFIVVHTPQLFRIDAADLPPFILALDTCPGRLHRRPEGVPTLLTRGPVPVPIRNSAFHGLPACVPERASIPRAFPVRARIASERRRGGISCGITVPSSSVPSARIRIYPTQSAAIATANLRARACASFAAPNYQGAGVCLPSPCARALEFCAWRLPKCLRVGNANAVFSAWGMRRPLVILFPHPCPAAALSLRVVSHFSCGGHVDVRRRVGVYAFIHLPACGRAHPVDAWGSTLPVDYLAIRVFFLFQLDREACTPPRVTPSRATRIGKIRDAVYIPPWRCSLRRDLLCEDRGGDTISLRVRVPSPDVLSAAPRVVWSLGICFSEMRMAYGLRLDGRRVMLARRGGASFPFLYHPSACVTVSFLPSFFSLPLFRIFAPS</sequence>
<dbReference type="AlphaFoldDB" id="A0AAD7NT44"/>
<keyword evidence="3" id="KW-1185">Reference proteome</keyword>
<name>A0AAD7NT44_9AGAR</name>
<proteinExistence type="predicted"/>
<feature type="region of interest" description="Disordered" evidence="1">
    <location>
        <begin position="96"/>
        <end position="126"/>
    </location>
</feature>
<gene>
    <name evidence="2" type="ORF">B0H16DRAFT_1450820</name>
</gene>
<comment type="caution">
    <text evidence="2">The sequence shown here is derived from an EMBL/GenBank/DDBJ whole genome shotgun (WGS) entry which is preliminary data.</text>
</comment>
<accession>A0AAD7NT44</accession>
<dbReference type="Proteomes" id="UP001215598">
    <property type="component" value="Unassembled WGS sequence"/>
</dbReference>
<dbReference type="EMBL" id="JARKIB010000012">
    <property type="protein sequence ID" value="KAJ7774005.1"/>
    <property type="molecule type" value="Genomic_DNA"/>
</dbReference>
<evidence type="ECO:0000256" key="1">
    <source>
        <dbReference type="SAM" id="MobiDB-lite"/>
    </source>
</evidence>
<protein>
    <submittedName>
        <fullName evidence="2">Uncharacterized protein</fullName>
    </submittedName>
</protein>
<organism evidence="2 3">
    <name type="scientific">Mycena metata</name>
    <dbReference type="NCBI Taxonomy" id="1033252"/>
    <lineage>
        <taxon>Eukaryota</taxon>
        <taxon>Fungi</taxon>
        <taxon>Dikarya</taxon>
        <taxon>Basidiomycota</taxon>
        <taxon>Agaricomycotina</taxon>
        <taxon>Agaricomycetes</taxon>
        <taxon>Agaricomycetidae</taxon>
        <taxon>Agaricales</taxon>
        <taxon>Marasmiineae</taxon>
        <taxon>Mycenaceae</taxon>
        <taxon>Mycena</taxon>
    </lineage>
</organism>